<dbReference type="AlphaFoldDB" id="A0AAE1VPQ4"/>
<dbReference type="InterPro" id="IPR037120">
    <property type="entry name" value="Haem_peroxidase_sf_animal"/>
</dbReference>
<evidence type="ECO:0000313" key="2">
    <source>
        <dbReference type="EMBL" id="KAK4368589.1"/>
    </source>
</evidence>
<accession>A0AAE1VPQ4</accession>
<feature type="region of interest" description="Disordered" evidence="1">
    <location>
        <begin position="1"/>
        <end position="23"/>
    </location>
</feature>
<organism evidence="2 3">
    <name type="scientific">Anisodus tanguticus</name>
    <dbReference type="NCBI Taxonomy" id="243964"/>
    <lineage>
        <taxon>Eukaryota</taxon>
        <taxon>Viridiplantae</taxon>
        <taxon>Streptophyta</taxon>
        <taxon>Embryophyta</taxon>
        <taxon>Tracheophyta</taxon>
        <taxon>Spermatophyta</taxon>
        <taxon>Magnoliopsida</taxon>
        <taxon>eudicotyledons</taxon>
        <taxon>Gunneridae</taxon>
        <taxon>Pentapetalae</taxon>
        <taxon>asterids</taxon>
        <taxon>lamiids</taxon>
        <taxon>Solanales</taxon>
        <taxon>Solanaceae</taxon>
        <taxon>Solanoideae</taxon>
        <taxon>Hyoscyameae</taxon>
        <taxon>Anisodus</taxon>
    </lineage>
</organism>
<proteinExistence type="predicted"/>
<evidence type="ECO:0000313" key="3">
    <source>
        <dbReference type="Proteomes" id="UP001291623"/>
    </source>
</evidence>
<name>A0AAE1VPQ4_9SOLA</name>
<dbReference type="Proteomes" id="UP001291623">
    <property type="component" value="Unassembled WGS sequence"/>
</dbReference>
<gene>
    <name evidence="2" type="ORF">RND71_012381</name>
</gene>
<dbReference type="PANTHER" id="PTHR11903">
    <property type="entry name" value="PROSTAGLANDIN G/H SYNTHASE"/>
    <property type="match status" value="1"/>
</dbReference>
<comment type="caution">
    <text evidence="2">The sequence shown here is derived from an EMBL/GenBank/DDBJ whole genome shotgun (WGS) entry which is preliminary data.</text>
</comment>
<feature type="compositionally biased region" description="Polar residues" evidence="1">
    <location>
        <begin position="1"/>
        <end position="22"/>
    </location>
</feature>
<dbReference type="GO" id="GO:0016702">
    <property type="term" value="F:oxidoreductase activity, acting on single donors with incorporation of molecular oxygen, incorporation of two atoms of oxygen"/>
    <property type="evidence" value="ECO:0007669"/>
    <property type="project" value="TreeGrafter"/>
</dbReference>
<protein>
    <submittedName>
        <fullName evidence="2">Uncharacterized protein</fullName>
    </submittedName>
</protein>
<dbReference type="PANTHER" id="PTHR11903:SF11">
    <property type="entry name" value="ALPHA-DIOXYGENASE 1"/>
    <property type="match status" value="1"/>
</dbReference>
<dbReference type="Gene3D" id="1.10.640.10">
    <property type="entry name" value="Haem peroxidase domain superfamily, animal type"/>
    <property type="match status" value="2"/>
</dbReference>
<dbReference type="InterPro" id="IPR050783">
    <property type="entry name" value="Oxylipin_biosynth_metab"/>
</dbReference>
<evidence type="ECO:0000256" key="1">
    <source>
        <dbReference type="SAM" id="MobiDB-lite"/>
    </source>
</evidence>
<keyword evidence="3" id="KW-1185">Reference proteome</keyword>
<dbReference type="EMBL" id="JAVYJV010000006">
    <property type="protein sequence ID" value="KAK4368589.1"/>
    <property type="molecule type" value="Genomic_DNA"/>
</dbReference>
<sequence>MTLQNYQKQQNLAMNSSSQSTKIKVEKIRPIPSHTKVEKKGHIYPQFMAHFVDTLNLWHRLPVLLGLIYLGARRHFHQEYNLINVGKTPTDVISNPAEYPYRTVDGKYNSMEVQAVRIAREEVQGYVWTRWKFHFGRFCGNEDLRFHGVPYPLIEEFVSVYRMHQLLPDKLQLRNMNATPGPNKSFPLTNE</sequence>
<reference evidence="2" key="1">
    <citation type="submission" date="2023-12" db="EMBL/GenBank/DDBJ databases">
        <title>Genome assembly of Anisodus tanguticus.</title>
        <authorList>
            <person name="Wang Y.-J."/>
        </authorList>
    </citation>
    <scope>NUCLEOTIDE SEQUENCE</scope>
    <source>
        <strain evidence="2">KB-2021</strain>
        <tissue evidence="2">Leaf</tissue>
    </source>
</reference>